<feature type="compositionally biased region" description="Polar residues" evidence="1">
    <location>
        <begin position="276"/>
        <end position="289"/>
    </location>
</feature>
<keyword evidence="2" id="KW-0472">Membrane</keyword>
<evidence type="ECO:0000259" key="3">
    <source>
        <dbReference type="Pfam" id="PF20153"/>
    </source>
</evidence>
<protein>
    <recommendedName>
        <fullName evidence="3">DUF6535 domain-containing protein</fullName>
    </recommendedName>
</protein>
<keyword evidence="5" id="KW-1185">Reference proteome</keyword>
<dbReference type="AlphaFoldDB" id="A0A9P6HAB2"/>
<evidence type="ECO:0000256" key="2">
    <source>
        <dbReference type="SAM" id="Phobius"/>
    </source>
</evidence>
<dbReference type="EMBL" id="WIUZ02000013">
    <property type="protein sequence ID" value="KAF9781883.1"/>
    <property type="molecule type" value="Genomic_DNA"/>
</dbReference>
<feature type="transmembrane region" description="Helical" evidence="2">
    <location>
        <begin position="94"/>
        <end position="113"/>
    </location>
</feature>
<reference evidence="4" key="2">
    <citation type="submission" date="2020-11" db="EMBL/GenBank/DDBJ databases">
        <authorList>
            <consortium name="DOE Joint Genome Institute"/>
            <person name="Kuo A."/>
            <person name="Miyauchi S."/>
            <person name="Kiss E."/>
            <person name="Drula E."/>
            <person name="Kohler A."/>
            <person name="Sanchez-Garcia M."/>
            <person name="Andreopoulos B."/>
            <person name="Barry K.W."/>
            <person name="Bonito G."/>
            <person name="Buee M."/>
            <person name="Carver A."/>
            <person name="Chen C."/>
            <person name="Cichocki N."/>
            <person name="Clum A."/>
            <person name="Culley D."/>
            <person name="Crous P.W."/>
            <person name="Fauchery L."/>
            <person name="Girlanda M."/>
            <person name="Hayes R."/>
            <person name="Keri Z."/>
            <person name="Labutti K."/>
            <person name="Lipzen A."/>
            <person name="Lombard V."/>
            <person name="Magnuson J."/>
            <person name="Maillard F."/>
            <person name="Morin E."/>
            <person name="Murat C."/>
            <person name="Nolan M."/>
            <person name="Ohm R."/>
            <person name="Pangilinan J."/>
            <person name="Pereira M."/>
            <person name="Perotto S."/>
            <person name="Peter M."/>
            <person name="Riley R."/>
            <person name="Sitrit Y."/>
            <person name="Stielow B."/>
            <person name="Szollosi G."/>
            <person name="Zifcakova L."/>
            <person name="Stursova M."/>
            <person name="Spatafora J.W."/>
            <person name="Tedersoo L."/>
            <person name="Vaario L.-M."/>
            <person name="Yamada A."/>
            <person name="Yan M."/>
            <person name="Wang P."/>
            <person name="Xu J."/>
            <person name="Bruns T."/>
            <person name="Baldrian P."/>
            <person name="Vilgalys R."/>
            <person name="Henrissat B."/>
            <person name="Grigoriev I.V."/>
            <person name="Hibbett D."/>
            <person name="Nagy L.G."/>
            <person name="Martin F.M."/>
        </authorList>
    </citation>
    <scope>NUCLEOTIDE SEQUENCE</scope>
    <source>
        <strain evidence="4">UH-Tt-Lm1</strain>
    </source>
</reference>
<feature type="region of interest" description="Disordered" evidence="1">
    <location>
        <begin position="276"/>
        <end position="296"/>
    </location>
</feature>
<sequence>MPKPSATWPGPSYVIVVVQCLLYASLAISLFTALVAMLGKQWLRRKSWDRQNKLQGMENWRFHVVMESLPIMLQLALLLFGCALSGYLWSLNRAVGSVVLAFTSCGVAFYAFITIAGSHLLRMSIPDTCVVIYQGGRLAFIPPHFPRHHSARQPIPPASHPIGRSFRLVKSMIRQAPALALGAMQELPVMDDINVFPLLSREDSKCVLWTMDTSADADVLSFAFRFAADIVWYPGIATSVCPIRLARTFLDCSPTENAHATSPVSSHPFLISTRASGTAWKPSTPSENRSAPWGGNNKDPDVAMAWWILTLTFHEEILVCPPLQKNASQAFCIWLSHMILQSVYWRQARAENRRYSIVWFGNRLDKFWRSGRFQMQFISTSFLPARSRLAFPLNISDLHVSNNSDLALRTALKKLNEWMTVAIYDLSYDEEHIRVVLRFLRLWNDSGFQDLATYCMAWIQATLDSERPELQQYRIARNALLVLDDYPGFSWFDEPIPLEEATHAKVALRYLVLYDRTRTLGQTDSAPCLAAAIIALQILRMECSDAKRPAPKIHLLDNSLVHTLTWASQKEPGNPLHFRLLAREIFTLIGGMWFDPWVDDIPEYDRAQFIDALGNVLDARDPTHGTPHLPTQTLLSTRIGAYDDATFAGRTGAFVDRSSNIFLIPILFGLCSSRSWQTSITKSTFSFVSDPHSSLMNGNWNATTSCRWLSSAYGYRPTLKSSRKVSGHGLERETIEMLEIPGDSGWAPLRGYFPIILDTYVEPDPDDTITSPFEAARLVFRCDEQLRARQSNGGSYRRPSLEPERPLHWKIHKVCMVKRLCQVLTREREIEGLDALDLLRTAPNDGELISSQSDGGFLQDTSQSA</sequence>
<feature type="transmembrane region" description="Helical" evidence="2">
    <location>
        <begin position="60"/>
        <end position="88"/>
    </location>
</feature>
<proteinExistence type="predicted"/>
<dbReference type="InterPro" id="IPR045338">
    <property type="entry name" value="DUF6535"/>
</dbReference>
<comment type="caution">
    <text evidence="4">The sequence shown here is derived from an EMBL/GenBank/DDBJ whole genome shotgun (WGS) entry which is preliminary data.</text>
</comment>
<dbReference type="Proteomes" id="UP000736335">
    <property type="component" value="Unassembled WGS sequence"/>
</dbReference>
<reference evidence="4" key="1">
    <citation type="journal article" date="2020" name="Nat. Commun.">
        <title>Large-scale genome sequencing of mycorrhizal fungi provides insights into the early evolution of symbiotic traits.</title>
        <authorList>
            <person name="Miyauchi S."/>
            <person name="Kiss E."/>
            <person name="Kuo A."/>
            <person name="Drula E."/>
            <person name="Kohler A."/>
            <person name="Sanchez-Garcia M."/>
            <person name="Morin E."/>
            <person name="Andreopoulos B."/>
            <person name="Barry K.W."/>
            <person name="Bonito G."/>
            <person name="Buee M."/>
            <person name="Carver A."/>
            <person name="Chen C."/>
            <person name="Cichocki N."/>
            <person name="Clum A."/>
            <person name="Culley D."/>
            <person name="Crous P.W."/>
            <person name="Fauchery L."/>
            <person name="Girlanda M."/>
            <person name="Hayes R.D."/>
            <person name="Keri Z."/>
            <person name="LaButti K."/>
            <person name="Lipzen A."/>
            <person name="Lombard V."/>
            <person name="Magnuson J."/>
            <person name="Maillard F."/>
            <person name="Murat C."/>
            <person name="Nolan M."/>
            <person name="Ohm R.A."/>
            <person name="Pangilinan J."/>
            <person name="Pereira M.F."/>
            <person name="Perotto S."/>
            <person name="Peter M."/>
            <person name="Pfister S."/>
            <person name="Riley R."/>
            <person name="Sitrit Y."/>
            <person name="Stielow J.B."/>
            <person name="Szollosi G."/>
            <person name="Zifcakova L."/>
            <person name="Stursova M."/>
            <person name="Spatafora J.W."/>
            <person name="Tedersoo L."/>
            <person name="Vaario L.M."/>
            <person name="Yamada A."/>
            <person name="Yan M."/>
            <person name="Wang P."/>
            <person name="Xu J."/>
            <person name="Bruns T."/>
            <person name="Baldrian P."/>
            <person name="Vilgalys R."/>
            <person name="Dunand C."/>
            <person name="Henrissat B."/>
            <person name="Grigoriev I.V."/>
            <person name="Hibbett D."/>
            <person name="Nagy L.G."/>
            <person name="Martin F.M."/>
        </authorList>
    </citation>
    <scope>NUCLEOTIDE SEQUENCE</scope>
    <source>
        <strain evidence="4">UH-Tt-Lm1</strain>
    </source>
</reference>
<feature type="transmembrane region" description="Helical" evidence="2">
    <location>
        <begin position="12"/>
        <end position="39"/>
    </location>
</feature>
<keyword evidence="2" id="KW-1133">Transmembrane helix</keyword>
<accession>A0A9P6HAB2</accession>
<evidence type="ECO:0000313" key="5">
    <source>
        <dbReference type="Proteomes" id="UP000736335"/>
    </source>
</evidence>
<organism evidence="4 5">
    <name type="scientific">Thelephora terrestris</name>
    <dbReference type="NCBI Taxonomy" id="56493"/>
    <lineage>
        <taxon>Eukaryota</taxon>
        <taxon>Fungi</taxon>
        <taxon>Dikarya</taxon>
        <taxon>Basidiomycota</taxon>
        <taxon>Agaricomycotina</taxon>
        <taxon>Agaricomycetes</taxon>
        <taxon>Thelephorales</taxon>
        <taxon>Thelephoraceae</taxon>
        <taxon>Thelephora</taxon>
    </lineage>
</organism>
<name>A0A9P6HAB2_9AGAM</name>
<keyword evidence="2" id="KW-0812">Transmembrane</keyword>
<feature type="domain" description="DUF6535" evidence="3">
    <location>
        <begin position="4"/>
        <end position="90"/>
    </location>
</feature>
<dbReference type="Pfam" id="PF20153">
    <property type="entry name" value="DUF6535"/>
    <property type="match status" value="1"/>
</dbReference>
<evidence type="ECO:0000256" key="1">
    <source>
        <dbReference type="SAM" id="MobiDB-lite"/>
    </source>
</evidence>
<evidence type="ECO:0000313" key="4">
    <source>
        <dbReference type="EMBL" id="KAF9781883.1"/>
    </source>
</evidence>
<gene>
    <name evidence="4" type="ORF">BJ322DRAFT_1078911</name>
</gene>